<dbReference type="InterPro" id="IPR030678">
    <property type="entry name" value="Peptide/Ni-bd"/>
</dbReference>
<dbReference type="PROSITE" id="PS51257">
    <property type="entry name" value="PROKAR_LIPOPROTEIN"/>
    <property type="match status" value="1"/>
</dbReference>
<dbReference type="AlphaFoldDB" id="A0A6L3V3U4"/>
<keyword evidence="5" id="KW-0653">Protein transport</keyword>
<keyword evidence="6" id="KW-0564">Palmitate</keyword>
<evidence type="ECO:0000256" key="1">
    <source>
        <dbReference type="ARBA" id="ARBA00004193"/>
    </source>
</evidence>
<gene>
    <name evidence="10" type="ORF">F7731_12840</name>
</gene>
<keyword evidence="3" id="KW-0813">Transport</keyword>
<dbReference type="EMBL" id="WBOS01000005">
    <property type="protein sequence ID" value="KAB2334660.1"/>
    <property type="molecule type" value="Genomic_DNA"/>
</dbReference>
<keyword evidence="4 8" id="KW-0732">Signal</keyword>
<comment type="subcellular location">
    <subcellularLocation>
        <location evidence="1">Cell membrane</location>
        <topology evidence="1">Lipid-anchor</topology>
    </subcellularLocation>
</comment>
<dbReference type="OrthoDB" id="9801912at2"/>
<feature type="domain" description="Solute-binding protein family 5" evidence="9">
    <location>
        <begin position="93"/>
        <end position="478"/>
    </location>
</feature>
<evidence type="ECO:0000256" key="3">
    <source>
        <dbReference type="ARBA" id="ARBA00022448"/>
    </source>
</evidence>
<dbReference type="SUPFAM" id="SSF53850">
    <property type="entry name" value="Periplasmic binding protein-like II"/>
    <property type="match status" value="1"/>
</dbReference>
<feature type="signal peptide" evidence="8">
    <location>
        <begin position="1"/>
        <end position="24"/>
    </location>
</feature>
<dbReference type="Pfam" id="PF00496">
    <property type="entry name" value="SBP_bac_5"/>
    <property type="match status" value="1"/>
</dbReference>
<dbReference type="GO" id="GO:0015833">
    <property type="term" value="P:peptide transport"/>
    <property type="evidence" value="ECO:0007669"/>
    <property type="project" value="UniProtKB-KW"/>
</dbReference>
<evidence type="ECO:0000313" key="10">
    <source>
        <dbReference type="EMBL" id="KAB2334660.1"/>
    </source>
</evidence>
<protein>
    <submittedName>
        <fullName evidence="10">Peptide ABC transporter substrate-binding protein</fullName>
    </submittedName>
</protein>
<dbReference type="GO" id="GO:1904680">
    <property type="term" value="F:peptide transmembrane transporter activity"/>
    <property type="evidence" value="ECO:0007669"/>
    <property type="project" value="TreeGrafter"/>
</dbReference>
<reference evidence="10 11" key="1">
    <citation type="journal article" date="2016" name="Antonie Van Leeuwenhoek">
        <title>Bacillus depressus sp. nov., isolated from soil of a sunflower field.</title>
        <authorList>
            <person name="Wei X."/>
            <person name="Xin D."/>
            <person name="Xin Y."/>
            <person name="Zhang H."/>
            <person name="Wang T."/>
            <person name="Zhang J."/>
        </authorList>
    </citation>
    <scope>NUCLEOTIDE SEQUENCE [LARGE SCALE GENOMIC DNA]</scope>
    <source>
        <strain evidence="10 11">BZ1</strain>
    </source>
</reference>
<dbReference type="FunFam" id="3.10.105.10:FF:000001">
    <property type="entry name" value="Oligopeptide ABC transporter, oligopeptide-binding protein"/>
    <property type="match status" value="1"/>
</dbReference>
<sequence>MKIKSTLMLVLMLLLSSFLTGCYGGENKKTATEGTPNQSEGGAVETASEQVLNLVEGGEVPTLDTLGLFDALSSRTMNNIFEGLYRLDESHAPIEGMAENHEVSEDGKVYTFHIRSDAKWSNGTPVTAKDFEFAWKKAINPETLSTYSYLFNDIKNAAAIQDSESELFGKVDELGVKVVDDNTLQVELDHPVPYFLSLITYPVFFPQNKEFVESQGDQYALEVENLLYNGPFVLDSWEHEVGWVYKKNPTYWDAGAVKLETINVKVVKEAATRVNLYDTGKIDLTEITSEFIDQYASTPDYNTLLKPEVFFIRMNQQNKYLANVNIRKAIDMGWDKKAATESLLNNGSVPAYYLVPKEFAFDGSGKDFRTKYAGFNEEGIEKAKEYWEKGLEELGVDSIELEFLSYDSEERKRVSEYFKNQLETNLPGLTIKINQQPNKQKLALESSQQYDLTYSGWGPDFQDPITFMDLYLSEGPYNWSSYANEKFDSLITEAKTNPTDINKRWESMLEAEKILIEEDAAISPMYQSGLAQLKKPYVKGYVAHPFGVFASYKWTYIEGE</sequence>
<accession>A0A6L3V3U4</accession>
<dbReference type="CDD" id="cd08504">
    <property type="entry name" value="PBP2_OppA"/>
    <property type="match status" value="1"/>
</dbReference>
<evidence type="ECO:0000256" key="5">
    <source>
        <dbReference type="ARBA" id="ARBA00022856"/>
    </source>
</evidence>
<comment type="caution">
    <text evidence="10">The sequence shown here is derived from an EMBL/GenBank/DDBJ whole genome shotgun (WGS) entry which is preliminary data.</text>
</comment>
<dbReference type="RefSeq" id="WP_151535195.1">
    <property type="nucleotide sequence ID" value="NZ_WBOS01000005.1"/>
</dbReference>
<evidence type="ECO:0000259" key="9">
    <source>
        <dbReference type="Pfam" id="PF00496"/>
    </source>
</evidence>
<evidence type="ECO:0000256" key="7">
    <source>
        <dbReference type="ARBA" id="ARBA00023288"/>
    </source>
</evidence>
<keyword evidence="11" id="KW-1185">Reference proteome</keyword>
<dbReference type="Gene3D" id="3.40.190.10">
    <property type="entry name" value="Periplasmic binding protein-like II"/>
    <property type="match status" value="1"/>
</dbReference>
<evidence type="ECO:0000256" key="6">
    <source>
        <dbReference type="ARBA" id="ARBA00023139"/>
    </source>
</evidence>
<dbReference type="Gene3D" id="3.90.76.10">
    <property type="entry name" value="Dipeptide-binding Protein, Domain 1"/>
    <property type="match status" value="1"/>
</dbReference>
<dbReference type="PIRSF" id="PIRSF002741">
    <property type="entry name" value="MppA"/>
    <property type="match status" value="1"/>
</dbReference>
<evidence type="ECO:0000256" key="8">
    <source>
        <dbReference type="SAM" id="SignalP"/>
    </source>
</evidence>
<organism evidence="10 11">
    <name type="scientific">Cytobacillus depressus</name>
    <dbReference type="NCBI Taxonomy" id="1602942"/>
    <lineage>
        <taxon>Bacteria</taxon>
        <taxon>Bacillati</taxon>
        <taxon>Bacillota</taxon>
        <taxon>Bacilli</taxon>
        <taxon>Bacillales</taxon>
        <taxon>Bacillaceae</taxon>
        <taxon>Cytobacillus</taxon>
    </lineage>
</organism>
<dbReference type="InterPro" id="IPR039424">
    <property type="entry name" value="SBP_5"/>
</dbReference>
<evidence type="ECO:0000256" key="4">
    <source>
        <dbReference type="ARBA" id="ARBA00022729"/>
    </source>
</evidence>
<dbReference type="GO" id="GO:0043190">
    <property type="term" value="C:ATP-binding cassette (ABC) transporter complex"/>
    <property type="evidence" value="ECO:0007669"/>
    <property type="project" value="InterPro"/>
</dbReference>
<feature type="chain" id="PRO_5027119800" evidence="8">
    <location>
        <begin position="25"/>
        <end position="560"/>
    </location>
</feature>
<dbReference type="InterPro" id="IPR000914">
    <property type="entry name" value="SBP_5_dom"/>
</dbReference>
<comment type="similarity">
    <text evidence="2">Belongs to the bacterial solute-binding protein 5 family.</text>
</comment>
<dbReference type="Proteomes" id="UP000481030">
    <property type="component" value="Unassembled WGS sequence"/>
</dbReference>
<keyword evidence="5" id="KW-0571">Peptide transport</keyword>
<dbReference type="FunFam" id="3.90.76.10:FF:000001">
    <property type="entry name" value="Oligopeptide ABC transporter substrate-binding protein"/>
    <property type="match status" value="1"/>
</dbReference>
<name>A0A6L3V3U4_9BACI</name>
<evidence type="ECO:0000313" key="11">
    <source>
        <dbReference type="Proteomes" id="UP000481030"/>
    </source>
</evidence>
<dbReference type="PANTHER" id="PTHR30290:SF10">
    <property type="entry name" value="PERIPLASMIC OLIGOPEPTIDE-BINDING PROTEIN-RELATED"/>
    <property type="match status" value="1"/>
</dbReference>
<proteinExistence type="inferred from homology"/>
<keyword evidence="7" id="KW-0449">Lipoprotein</keyword>
<dbReference type="Gene3D" id="3.10.105.10">
    <property type="entry name" value="Dipeptide-binding Protein, Domain 3"/>
    <property type="match status" value="1"/>
</dbReference>
<evidence type="ECO:0000256" key="2">
    <source>
        <dbReference type="ARBA" id="ARBA00005695"/>
    </source>
</evidence>
<dbReference type="GO" id="GO:0030288">
    <property type="term" value="C:outer membrane-bounded periplasmic space"/>
    <property type="evidence" value="ECO:0007669"/>
    <property type="project" value="UniProtKB-ARBA"/>
</dbReference>
<dbReference type="PANTHER" id="PTHR30290">
    <property type="entry name" value="PERIPLASMIC BINDING COMPONENT OF ABC TRANSPORTER"/>
    <property type="match status" value="1"/>
</dbReference>